<feature type="compositionally biased region" description="Basic and acidic residues" evidence="3">
    <location>
        <begin position="201"/>
        <end position="214"/>
    </location>
</feature>
<dbReference type="InterPro" id="IPR040390">
    <property type="entry name" value="TIFY/JAZ"/>
</dbReference>
<feature type="region of interest" description="Disordered" evidence="3">
    <location>
        <begin position="125"/>
        <end position="147"/>
    </location>
</feature>
<dbReference type="GO" id="GO:2000022">
    <property type="term" value="P:regulation of jasmonic acid mediated signaling pathway"/>
    <property type="evidence" value="ECO:0007669"/>
    <property type="project" value="UniProtKB-UniRule"/>
</dbReference>
<keyword evidence="2" id="KW-1184">Jasmonic acid signaling pathway</keyword>
<dbReference type="AlphaFoldDB" id="A0AAV8SUI1"/>
<evidence type="ECO:0000313" key="5">
    <source>
        <dbReference type="EMBL" id="KAJ8755604.1"/>
    </source>
</evidence>
<organism evidence="5 6">
    <name type="scientific">Erythroxylum novogranatense</name>
    <dbReference type="NCBI Taxonomy" id="1862640"/>
    <lineage>
        <taxon>Eukaryota</taxon>
        <taxon>Viridiplantae</taxon>
        <taxon>Streptophyta</taxon>
        <taxon>Embryophyta</taxon>
        <taxon>Tracheophyta</taxon>
        <taxon>Spermatophyta</taxon>
        <taxon>Magnoliopsida</taxon>
        <taxon>eudicotyledons</taxon>
        <taxon>Gunneridae</taxon>
        <taxon>Pentapetalae</taxon>
        <taxon>rosids</taxon>
        <taxon>fabids</taxon>
        <taxon>Malpighiales</taxon>
        <taxon>Erythroxylaceae</taxon>
        <taxon>Erythroxylum</taxon>
    </lineage>
</organism>
<comment type="similarity">
    <text evidence="1 2">Belongs to the TIFY/JAZ family.</text>
</comment>
<name>A0AAV8SUI1_9ROSI</name>
<comment type="function">
    <text evidence="2">Repressor of jasmonate responses.</text>
</comment>
<comment type="domain">
    <text evidence="2">The jas domain is required for interaction with COI1.</text>
</comment>
<protein>
    <recommendedName>
        <fullName evidence="2">Protein TIFY</fullName>
    </recommendedName>
    <alternativeName>
        <fullName evidence="2">Jasmonate ZIM domain-containing protein</fullName>
    </alternativeName>
</protein>
<dbReference type="GO" id="GO:0031347">
    <property type="term" value="P:regulation of defense response"/>
    <property type="evidence" value="ECO:0007669"/>
    <property type="project" value="UniProtKB-UniRule"/>
</dbReference>
<evidence type="ECO:0000259" key="4">
    <source>
        <dbReference type="PROSITE" id="PS51320"/>
    </source>
</evidence>
<dbReference type="InterPro" id="IPR018467">
    <property type="entry name" value="CCT_CS"/>
</dbReference>
<comment type="caution">
    <text evidence="5">The sequence shown here is derived from an EMBL/GenBank/DDBJ whole genome shotgun (WGS) entry which is preliminary data.</text>
</comment>
<keyword evidence="2" id="KW-0539">Nucleus</keyword>
<evidence type="ECO:0000256" key="2">
    <source>
        <dbReference type="RuleBase" id="RU369065"/>
    </source>
</evidence>
<dbReference type="Proteomes" id="UP001159364">
    <property type="component" value="Linkage Group LG09"/>
</dbReference>
<dbReference type="SMART" id="SM00979">
    <property type="entry name" value="TIFY"/>
    <property type="match status" value="1"/>
</dbReference>
<dbReference type="GO" id="GO:0009611">
    <property type="term" value="P:response to wounding"/>
    <property type="evidence" value="ECO:0007669"/>
    <property type="project" value="UniProtKB-UniRule"/>
</dbReference>
<sequence>MDLEAEYWKDRKQIRENLDMSQTTLCMFRKYLFPKSRINSSSCKTKSVLPSFGAGAGYIHRPPTLLERSILPAIRSSDSPDSIESSSSPSQAQLTIFYAGVINVYDNVPVDKAQAIMLLAGESSLSKPTHLPNSSETTKSVVLPRSNSFRSSQSELPIARKTSLQHFLERRRHRITSKSPYSNIDSDEKRKTSKSPYSNKNSDDKERENKHSEGDYILTTFQGIVNIHGLS</sequence>
<dbReference type="EMBL" id="JAIWQS010000009">
    <property type="protein sequence ID" value="KAJ8755604.1"/>
    <property type="molecule type" value="Genomic_DNA"/>
</dbReference>
<feature type="region of interest" description="Disordered" evidence="3">
    <location>
        <begin position="167"/>
        <end position="214"/>
    </location>
</feature>
<dbReference type="InterPro" id="IPR010399">
    <property type="entry name" value="Tify_dom"/>
</dbReference>
<comment type="subcellular location">
    <subcellularLocation>
        <location evidence="2">Nucleus</location>
    </subcellularLocation>
</comment>
<feature type="domain" description="Tify" evidence="4">
    <location>
        <begin position="87"/>
        <end position="122"/>
    </location>
</feature>
<reference evidence="5 6" key="1">
    <citation type="submission" date="2021-09" db="EMBL/GenBank/DDBJ databases">
        <title>Genomic insights and catalytic innovation underlie evolution of tropane alkaloids biosynthesis.</title>
        <authorList>
            <person name="Wang Y.-J."/>
            <person name="Tian T."/>
            <person name="Huang J.-P."/>
            <person name="Huang S.-X."/>
        </authorList>
    </citation>
    <scope>NUCLEOTIDE SEQUENCE [LARGE SCALE GENOMIC DNA]</scope>
    <source>
        <strain evidence="5">KIB-2018</strain>
        <tissue evidence="5">Leaf</tissue>
    </source>
</reference>
<dbReference type="PANTHER" id="PTHR33077">
    <property type="entry name" value="PROTEIN TIFY 4A-RELATED-RELATED"/>
    <property type="match status" value="1"/>
</dbReference>
<evidence type="ECO:0000313" key="6">
    <source>
        <dbReference type="Proteomes" id="UP001159364"/>
    </source>
</evidence>
<evidence type="ECO:0000256" key="3">
    <source>
        <dbReference type="SAM" id="MobiDB-lite"/>
    </source>
</evidence>
<dbReference type="Pfam" id="PF09425">
    <property type="entry name" value="Jas_motif"/>
    <property type="match status" value="1"/>
</dbReference>
<evidence type="ECO:0000256" key="1">
    <source>
        <dbReference type="ARBA" id="ARBA00008614"/>
    </source>
</evidence>
<dbReference type="PROSITE" id="PS51320">
    <property type="entry name" value="TIFY"/>
    <property type="match status" value="1"/>
</dbReference>
<proteinExistence type="inferred from homology"/>
<accession>A0AAV8SUI1</accession>
<dbReference type="PANTHER" id="PTHR33077:SF102">
    <property type="entry name" value="PROTEIN TIFY"/>
    <property type="match status" value="1"/>
</dbReference>
<dbReference type="GO" id="GO:0005634">
    <property type="term" value="C:nucleus"/>
    <property type="evidence" value="ECO:0007669"/>
    <property type="project" value="UniProtKB-SubCell"/>
</dbReference>
<gene>
    <name evidence="5" type="ORF">K2173_022199</name>
</gene>
<dbReference type="Pfam" id="PF06200">
    <property type="entry name" value="tify"/>
    <property type="match status" value="1"/>
</dbReference>
<keyword evidence="6" id="KW-1185">Reference proteome</keyword>